<accession>A0A8H6XK61</accession>
<feature type="region of interest" description="Disordered" evidence="1">
    <location>
        <begin position="88"/>
        <end position="119"/>
    </location>
</feature>
<evidence type="ECO:0000256" key="1">
    <source>
        <dbReference type="SAM" id="MobiDB-lite"/>
    </source>
</evidence>
<comment type="caution">
    <text evidence="2">The sequence shown here is derived from an EMBL/GenBank/DDBJ whole genome shotgun (WGS) entry which is preliminary data.</text>
</comment>
<gene>
    <name evidence="2" type="ORF">MVEN_01802600</name>
</gene>
<evidence type="ECO:0000313" key="2">
    <source>
        <dbReference type="EMBL" id="KAF7342149.1"/>
    </source>
</evidence>
<name>A0A8H6XK61_9AGAR</name>
<sequence length="539" mass="59359">MYLVKRTLSDFDTVNIYDDARRLLWPTVWSDSISEPPNLTKVIATVTPDDGWLTAMGNGGHNAEDAGDDVRSIDLAAHPELLAFSQLRDSQKKPSTAQRRPLSSGMNTSASCRTCSPAPPPKTYSGKTVGAHYVLLYLLGLGNASAPLASSRKIATSISLYKTVGLLYQDWVPPRKYAISPCVIWTSSLCDSRWQYFHRTWPAATRWFMRPWNTKEIAAAADRFGCDHNDVLARMAWCGPVPRYLFTGTPPTLQHVCNNVSAVLSGDLFAIDTAQLNSNAHHVFLVAPTIVKDDDGRRLVREDFVAEFITPAVASITFELAAHRMERLQSHLSQAFDIPATRGIAGKLVEGLMHRSLSRGVRLPTVFGGDELAATVELPGKADAFIRKSDTTPSSRPLYLRPLLPSFAPVDAMVIASPKQLGMLQTSLAPTQNRDFGVMLRIISRLQNGADVPVQDIDDVVYCLVGTTADRVQTLLREATVTLTELQKLAKGKTEKPKKDFVTEVGVSSDIVRTWIQMFRVVGISFDHQTGFKYAGLTK</sequence>
<reference evidence="2" key="1">
    <citation type="submission" date="2020-05" db="EMBL/GenBank/DDBJ databases">
        <title>Mycena genomes resolve the evolution of fungal bioluminescence.</title>
        <authorList>
            <person name="Tsai I.J."/>
        </authorList>
    </citation>
    <scope>NUCLEOTIDE SEQUENCE</scope>
    <source>
        <strain evidence="2">CCC161011</strain>
    </source>
</reference>
<feature type="compositionally biased region" description="Polar residues" evidence="1">
    <location>
        <begin position="104"/>
        <end position="114"/>
    </location>
</feature>
<proteinExistence type="predicted"/>
<protein>
    <submittedName>
        <fullName evidence="2">Uncharacterized protein</fullName>
    </submittedName>
</protein>
<dbReference type="EMBL" id="JACAZI010000017">
    <property type="protein sequence ID" value="KAF7342149.1"/>
    <property type="molecule type" value="Genomic_DNA"/>
</dbReference>
<dbReference type="Proteomes" id="UP000620124">
    <property type="component" value="Unassembled WGS sequence"/>
</dbReference>
<keyword evidence="3" id="KW-1185">Reference proteome</keyword>
<dbReference type="AlphaFoldDB" id="A0A8H6XK61"/>
<evidence type="ECO:0000313" key="3">
    <source>
        <dbReference type="Proteomes" id="UP000620124"/>
    </source>
</evidence>
<dbReference type="OrthoDB" id="2997714at2759"/>
<organism evidence="2 3">
    <name type="scientific">Mycena venus</name>
    <dbReference type="NCBI Taxonomy" id="2733690"/>
    <lineage>
        <taxon>Eukaryota</taxon>
        <taxon>Fungi</taxon>
        <taxon>Dikarya</taxon>
        <taxon>Basidiomycota</taxon>
        <taxon>Agaricomycotina</taxon>
        <taxon>Agaricomycetes</taxon>
        <taxon>Agaricomycetidae</taxon>
        <taxon>Agaricales</taxon>
        <taxon>Marasmiineae</taxon>
        <taxon>Mycenaceae</taxon>
        <taxon>Mycena</taxon>
    </lineage>
</organism>